<organism evidence="1 2">
    <name type="scientific">Spirodela intermedia</name>
    <name type="common">Intermediate duckweed</name>
    <dbReference type="NCBI Taxonomy" id="51605"/>
    <lineage>
        <taxon>Eukaryota</taxon>
        <taxon>Viridiplantae</taxon>
        <taxon>Streptophyta</taxon>
        <taxon>Embryophyta</taxon>
        <taxon>Tracheophyta</taxon>
        <taxon>Spermatophyta</taxon>
        <taxon>Magnoliopsida</taxon>
        <taxon>Liliopsida</taxon>
        <taxon>Araceae</taxon>
        <taxon>Lemnoideae</taxon>
        <taxon>Spirodela</taxon>
    </lineage>
</organism>
<protein>
    <submittedName>
        <fullName evidence="1">Uncharacterized protein</fullName>
    </submittedName>
</protein>
<reference evidence="1" key="1">
    <citation type="submission" date="2020-02" db="EMBL/GenBank/DDBJ databases">
        <authorList>
            <person name="Scholz U."/>
            <person name="Mascher M."/>
            <person name="Fiebig A."/>
        </authorList>
    </citation>
    <scope>NUCLEOTIDE SEQUENCE</scope>
</reference>
<dbReference type="Proteomes" id="UP000663760">
    <property type="component" value="Chromosome 14"/>
</dbReference>
<evidence type="ECO:0000313" key="1">
    <source>
        <dbReference type="EMBL" id="CAA7407631.1"/>
    </source>
</evidence>
<accession>A0A7I8LC21</accession>
<name>A0A7I8LC21_SPIIN</name>
<dbReference type="EMBL" id="LR746277">
    <property type="protein sequence ID" value="CAA7407631.1"/>
    <property type="molecule type" value="Genomic_DNA"/>
</dbReference>
<gene>
    <name evidence="1" type="ORF">SI8410_14018309</name>
</gene>
<evidence type="ECO:0000313" key="2">
    <source>
        <dbReference type="Proteomes" id="UP000663760"/>
    </source>
</evidence>
<keyword evidence="2" id="KW-1185">Reference proteome</keyword>
<dbReference type="AlphaFoldDB" id="A0A7I8LC21"/>
<sequence length="30" mass="3587">MNSMWFTRQFSSSHRVMLVSLYCSCVKNML</sequence>
<proteinExistence type="predicted"/>